<dbReference type="PROSITE" id="PS00189">
    <property type="entry name" value="LIPOYL"/>
    <property type="match status" value="1"/>
</dbReference>
<dbReference type="InterPro" id="IPR036625">
    <property type="entry name" value="E3-bd_dom_sf"/>
</dbReference>
<dbReference type="PANTHER" id="PTHR23151">
    <property type="entry name" value="DIHYDROLIPOAMIDE ACETYL/SUCCINYL-TRANSFERASE-RELATED"/>
    <property type="match status" value="1"/>
</dbReference>
<reference evidence="8 9" key="1">
    <citation type="submission" date="2012-06" db="EMBL/GenBank/DDBJ databases">
        <title>The complete chromosome of genome of Turneriella parva DSM 21527.</title>
        <authorList>
            <consortium name="US DOE Joint Genome Institute (JGI-PGF)"/>
            <person name="Lucas S."/>
            <person name="Han J."/>
            <person name="Lapidus A."/>
            <person name="Bruce D."/>
            <person name="Goodwin L."/>
            <person name="Pitluck S."/>
            <person name="Peters L."/>
            <person name="Kyrpides N."/>
            <person name="Mavromatis K."/>
            <person name="Ivanova N."/>
            <person name="Mikhailova N."/>
            <person name="Chertkov O."/>
            <person name="Detter J.C."/>
            <person name="Tapia R."/>
            <person name="Han C."/>
            <person name="Land M."/>
            <person name="Hauser L."/>
            <person name="Markowitz V."/>
            <person name="Cheng J.-F."/>
            <person name="Hugenholtz P."/>
            <person name="Woyke T."/>
            <person name="Wu D."/>
            <person name="Gronow S."/>
            <person name="Wellnitz S."/>
            <person name="Brambilla E."/>
            <person name="Klenk H.-P."/>
            <person name="Eisen J.A."/>
        </authorList>
    </citation>
    <scope>NUCLEOTIDE SEQUENCE [LARGE SCALE GENOMIC DNA]</scope>
    <source>
        <strain evidence="9">ATCC BAA-1111 / DSM 21527 / NCTC 11395 / H</strain>
    </source>
</reference>
<dbReference type="CDD" id="cd06849">
    <property type="entry name" value="lipoyl_domain"/>
    <property type="match status" value="1"/>
</dbReference>
<dbReference type="OrthoDB" id="9805770at2"/>
<keyword evidence="3 4" id="KW-0450">Lipoyl</keyword>
<dbReference type="SUPFAM" id="SSF51230">
    <property type="entry name" value="Single hybrid motif"/>
    <property type="match status" value="1"/>
</dbReference>
<evidence type="ECO:0000256" key="5">
    <source>
        <dbReference type="SAM" id="MobiDB-lite"/>
    </source>
</evidence>
<dbReference type="PROSITE" id="PS51826">
    <property type="entry name" value="PSBD"/>
    <property type="match status" value="1"/>
</dbReference>
<feature type="compositionally biased region" description="Low complexity" evidence="5">
    <location>
        <begin position="93"/>
        <end position="111"/>
    </location>
</feature>
<dbReference type="RefSeq" id="WP_014803918.1">
    <property type="nucleotide sequence ID" value="NC_018020.1"/>
</dbReference>
<feature type="domain" description="Lipoyl-binding" evidence="6">
    <location>
        <begin position="2"/>
        <end position="77"/>
    </location>
</feature>
<evidence type="ECO:0000256" key="4">
    <source>
        <dbReference type="RuleBase" id="RU003423"/>
    </source>
</evidence>
<dbReference type="Pfam" id="PF00198">
    <property type="entry name" value="2-oxoacid_dh"/>
    <property type="match status" value="1"/>
</dbReference>
<dbReference type="PATRIC" id="fig|869212.3.peg.2799"/>
<protein>
    <recommendedName>
        <fullName evidence="4">Dihydrolipoamide acetyltransferase component of pyruvate dehydrogenase complex</fullName>
        <ecNumber evidence="4">2.3.1.-</ecNumber>
    </recommendedName>
</protein>
<accession>I4B809</accession>
<dbReference type="EMBL" id="CP002959">
    <property type="protein sequence ID" value="AFM13416.1"/>
    <property type="molecule type" value="Genomic_DNA"/>
</dbReference>
<dbReference type="InterPro" id="IPR023213">
    <property type="entry name" value="CAT-like_dom_sf"/>
</dbReference>
<dbReference type="InterPro" id="IPR000089">
    <property type="entry name" value="Biotin_lipoyl"/>
</dbReference>
<comment type="cofactor">
    <cofactor evidence="1 4">
        <name>(R)-lipoate</name>
        <dbReference type="ChEBI" id="CHEBI:83088"/>
    </cofactor>
</comment>
<dbReference type="InterPro" id="IPR004167">
    <property type="entry name" value="PSBD"/>
</dbReference>
<keyword evidence="4" id="KW-0012">Acyltransferase</keyword>
<dbReference type="PANTHER" id="PTHR23151:SF90">
    <property type="entry name" value="DIHYDROLIPOYLLYSINE-RESIDUE ACETYLTRANSFERASE COMPONENT OF PYRUVATE DEHYDROGENASE COMPLEX, MITOCHONDRIAL-RELATED"/>
    <property type="match status" value="1"/>
</dbReference>
<dbReference type="AlphaFoldDB" id="I4B809"/>
<dbReference type="InterPro" id="IPR001078">
    <property type="entry name" value="2-oxoacid_DH_actylTfrase"/>
</dbReference>
<evidence type="ECO:0000256" key="1">
    <source>
        <dbReference type="ARBA" id="ARBA00001938"/>
    </source>
</evidence>
<evidence type="ECO:0000313" key="8">
    <source>
        <dbReference type="EMBL" id="AFM13416.1"/>
    </source>
</evidence>
<evidence type="ECO:0000313" key="9">
    <source>
        <dbReference type="Proteomes" id="UP000006048"/>
    </source>
</evidence>
<dbReference type="InterPro" id="IPR011053">
    <property type="entry name" value="Single_hybrid_motif"/>
</dbReference>
<keyword evidence="9" id="KW-1185">Reference proteome</keyword>
<evidence type="ECO:0000256" key="2">
    <source>
        <dbReference type="ARBA" id="ARBA00007317"/>
    </source>
</evidence>
<dbReference type="Gene3D" id="2.40.50.100">
    <property type="match status" value="1"/>
</dbReference>
<keyword evidence="4" id="KW-0808">Transferase</keyword>
<evidence type="ECO:0000259" key="6">
    <source>
        <dbReference type="PROSITE" id="PS50968"/>
    </source>
</evidence>
<dbReference type="Gene3D" id="4.10.320.10">
    <property type="entry name" value="E3-binding domain"/>
    <property type="match status" value="1"/>
</dbReference>
<feature type="domain" description="Peripheral subunit-binding (PSBD)" evidence="7">
    <location>
        <begin position="133"/>
        <end position="170"/>
    </location>
</feature>
<dbReference type="Gene3D" id="3.30.559.10">
    <property type="entry name" value="Chloramphenicol acetyltransferase-like domain"/>
    <property type="match status" value="1"/>
</dbReference>
<dbReference type="InterPro" id="IPR045257">
    <property type="entry name" value="E2/Pdx1"/>
</dbReference>
<dbReference type="SUPFAM" id="SSF52777">
    <property type="entry name" value="CoA-dependent acyltransferases"/>
    <property type="match status" value="1"/>
</dbReference>
<evidence type="ECO:0000259" key="7">
    <source>
        <dbReference type="PROSITE" id="PS51826"/>
    </source>
</evidence>
<dbReference type="EC" id="2.3.1.-" evidence="4"/>
<feature type="region of interest" description="Disordered" evidence="5">
    <location>
        <begin position="166"/>
        <end position="186"/>
    </location>
</feature>
<dbReference type="GO" id="GO:0016746">
    <property type="term" value="F:acyltransferase activity"/>
    <property type="evidence" value="ECO:0007669"/>
    <property type="project" value="UniProtKB-KW"/>
</dbReference>
<dbReference type="STRING" id="869212.Turpa_2777"/>
<dbReference type="InterPro" id="IPR003016">
    <property type="entry name" value="2-oxoA_DH_lipoyl-BS"/>
</dbReference>
<dbReference type="PROSITE" id="PS50968">
    <property type="entry name" value="BIOTINYL_LIPOYL"/>
    <property type="match status" value="1"/>
</dbReference>
<dbReference type="GO" id="GO:0045254">
    <property type="term" value="C:pyruvate dehydrogenase complex"/>
    <property type="evidence" value="ECO:0007669"/>
    <property type="project" value="InterPro"/>
</dbReference>
<sequence>MAKLATITQLSPTMKEGVFVEWVKKEGDAVKPGDVIAAIETDKAVMDLEAFDAGTLLKQLAQKGDKLLVGAPVAVIGEPGEDFSALVAGAGAKSPASAAPETPAAPEQKQPVNRAPAAIPAESVPAKPTGRIKASPLAKKIAAQTGTDLSQIEGTGPQGRIVSRDLAGAPATGPRVRAGTRQNNTKIPMTPMRQTIATRLSESKQTVPHFYLSRTVNFSALLKLRLETNAGLEKLHAAGSGAHLPKKVSVNDFIIAAVAATLPDHPAVMRQFMGDHFLQLGNADVGFAVSLEDGLITPIIRNADQLTLFEIAAASADLAARARARKLKPEEYTGGTFTISNLGMMGITSFQAIINAPEAAILAVGASERRAVEGKDGSIVFADMLTLNLACDHRVVDGAAGAAFLGDLAIYLENPGVIR</sequence>
<dbReference type="KEGG" id="tpx:Turpa_2777"/>
<feature type="region of interest" description="Disordered" evidence="5">
    <location>
        <begin position="93"/>
        <end position="132"/>
    </location>
</feature>
<dbReference type="SUPFAM" id="SSF47005">
    <property type="entry name" value="Peripheral subunit-binding domain of 2-oxo acid dehydrogenase complex"/>
    <property type="match status" value="1"/>
</dbReference>
<evidence type="ECO:0000256" key="3">
    <source>
        <dbReference type="ARBA" id="ARBA00022823"/>
    </source>
</evidence>
<dbReference type="HOGENOM" id="CLU_016733_10_2_12"/>
<proteinExistence type="inferred from homology"/>
<dbReference type="GO" id="GO:0006086">
    <property type="term" value="P:pyruvate decarboxylation to acetyl-CoA"/>
    <property type="evidence" value="ECO:0007669"/>
    <property type="project" value="InterPro"/>
</dbReference>
<dbReference type="Pfam" id="PF02817">
    <property type="entry name" value="E3_binding"/>
    <property type="match status" value="1"/>
</dbReference>
<comment type="similarity">
    <text evidence="2 4">Belongs to the 2-oxoacid dehydrogenase family.</text>
</comment>
<organism evidence="8 9">
    <name type="scientific">Turneriella parva (strain ATCC BAA-1111 / DSM 21527 / NCTC 11395 / H)</name>
    <name type="common">Leptospira parva</name>
    <dbReference type="NCBI Taxonomy" id="869212"/>
    <lineage>
        <taxon>Bacteria</taxon>
        <taxon>Pseudomonadati</taxon>
        <taxon>Spirochaetota</taxon>
        <taxon>Spirochaetia</taxon>
        <taxon>Leptospirales</taxon>
        <taxon>Leptospiraceae</taxon>
        <taxon>Turneriella</taxon>
    </lineage>
</organism>
<gene>
    <name evidence="8" type="ordered locus">Turpa_2777</name>
</gene>
<dbReference type="Pfam" id="PF00364">
    <property type="entry name" value="Biotin_lipoyl"/>
    <property type="match status" value="1"/>
</dbReference>
<name>I4B809_TURPD</name>
<dbReference type="Proteomes" id="UP000006048">
    <property type="component" value="Chromosome"/>
</dbReference>